<evidence type="ECO:0000259" key="1">
    <source>
        <dbReference type="Pfam" id="PF06202"/>
    </source>
</evidence>
<dbReference type="AlphaFoldDB" id="A0A9D9HQ92"/>
<dbReference type="EMBL" id="JADIMM010000079">
    <property type="protein sequence ID" value="MBO8457868.1"/>
    <property type="molecule type" value="Genomic_DNA"/>
</dbReference>
<gene>
    <name evidence="2" type="ORF">IAA81_06530</name>
</gene>
<reference evidence="2" key="2">
    <citation type="journal article" date="2021" name="PeerJ">
        <title>Extensive microbial diversity within the chicken gut microbiome revealed by metagenomics and culture.</title>
        <authorList>
            <person name="Gilroy R."/>
            <person name="Ravi A."/>
            <person name="Getino M."/>
            <person name="Pursley I."/>
            <person name="Horton D.L."/>
            <person name="Alikhan N.F."/>
            <person name="Baker D."/>
            <person name="Gharbi K."/>
            <person name="Hall N."/>
            <person name="Watson M."/>
            <person name="Adriaenssens E.M."/>
            <person name="Foster-Nyarko E."/>
            <person name="Jarju S."/>
            <person name="Secka A."/>
            <person name="Antonio M."/>
            <person name="Oren A."/>
            <person name="Chaudhuri R.R."/>
            <person name="La Ragione R."/>
            <person name="Hildebrand F."/>
            <person name="Pallen M.J."/>
        </authorList>
    </citation>
    <scope>NUCLEOTIDE SEQUENCE</scope>
    <source>
        <strain evidence="2">10532</strain>
    </source>
</reference>
<dbReference type="InterPro" id="IPR012341">
    <property type="entry name" value="6hp_glycosidase-like_sf"/>
</dbReference>
<dbReference type="InterPro" id="IPR032790">
    <property type="entry name" value="GDE_C"/>
</dbReference>
<sequence length="755" mass="84886">MREITESENTFPKITLTPKSRVSFYGTDMSSVFFRFSTGSGRESEGLVSYDGTRLYDFCLLSGKKFLTRFGNTRTVLECGSCDLIFNSGDFVLKFGLIKDVLCFKIKSGKKGFKKGISLILLATLDLAGIIDSGAGVVSNNSFTIEKPSLNLIKKLLSVYGEKAAYARVLSFTGGFDRDIDIYIGINSGVSGSQDLFNLLESKAFEKNIEKLKGFQNLSFVKTGVPAFDKAVSWAKYSGFQFLAEKPSCGIWAGLPWFRDNWGRDTFIALPGILLVTGLFDEAKSVIRGFAEFQNKDKNSSSYGRIPNRYGSDGNIIYNNADGTLWFVREVLDYCMYTGDMDFLKEMWPVIVTGINADIDLRTDDFGFLVHGDADTWMDARLNGENAWSPRGNRANDIQVLWYTALESALYISKLLGEGKYIQKWEDISCKLKDNFLKIYWDGDSMADCILSDGTPDKRIRPNQMFLSTVPFCFFEDFIPRDIEEKIVRNLISRLTFPYGICSLSQDDYFFHPYHTGCDKYQKDAAYHNGTIWGWNTCHFLTLLLRTGYLKNAWELALNLAEQILTLGCTGTMSENLNAFSDKKGNLVPSGTWAQAWSVSEFTRVCFQDFLGIRPNFLEKTVYFSPRIPEKLSSGSATIPVPGGSIFMEWGDSKKTDYGFSREFKILLASSVYSELLFKVSTSGALIDVLVKSNEEVFVEVASPVSKFLDFAVPGNKVASYKWPKTVTQKDFLEEIVSQERFNGDHEASHTSVHQ</sequence>
<dbReference type="PANTHER" id="PTHR10569">
    <property type="entry name" value="GLYCOGEN DEBRANCHING ENZYME"/>
    <property type="match status" value="1"/>
</dbReference>
<dbReference type="GO" id="GO:0004135">
    <property type="term" value="F:amylo-alpha-1,6-glucosidase activity"/>
    <property type="evidence" value="ECO:0007669"/>
    <property type="project" value="InterPro"/>
</dbReference>
<dbReference type="Gene3D" id="1.50.10.10">
    <property type="match status" value="1"/>
</dbReference>
<dbReference type="PANTHER" id="PTHR10569:SF2">
    <property type="entry name" value="GLYCOGEN DEBRANCHING ENZYME"/>
    <property type="match status" value="1"/>
</dbReference>
<evidence type="ECO:0000313" key="2">
    <source>
        <dbReference type="EMBL" id="MBO8457868.1"/>
    </source>
</evidence>
<organism evidence="2 3">
    <name type="scientific">Candidatus Gallitreponema excrementavium</name>
    <dbReference type="NCBI Taxonomy" id="2840840"/>
    <lineage>
        <taxon>Bacteria</taxon>
        <taxon>Pseudomonadati</taxon>
        <taxon>Spirochaetota</taxon>
        <taxon>Spirochaetia</taxon>
        <taxon>Spirochaetales</taxon>
        <taxon>Candidatus Gallitreponema</taxon>
    </lineage>
</organism>
<accession>A0A9D9HQ92</accession>
<proteinExistence type="predicted"/>
<comment type="caution">
    <text evidence="2">The sequence shown here is derived from an EMBL/GenBank/DDBJ whole genome shotgun (WGS) entry which is preliminary data.</text>
</comment>
<dbReference type="Pfam" id="PF06202">
    <property type="entry name" value="GDE_C"/>
    <property type="match status" value="1"/>
</dbReference>
<dbReference type="GO" id="GO:0004134">
    <property type="term" value="F:4-alpha-glucanotransferase activity"/>
    <property type="evidence" value="ECO:0007669"/>
    <property type="project" value="InterPro"/>
</dbReference>
<protein>
    <recommendedName>
        <fullName evidence="1">Glycogen debranching enzyme C-terminal domain-containing protein</fullName>
    </recommendedName>
</protein>
<dbReference type="SUPFAM" id="SSF48208">
    <property type="entry name" value="Six-hairpin glycosidases"/>
    <property type="match status" value="1"/>
</dbReference>
<dbReference type="Proteomes" id="UP000823638">
    <property type="component" value="Unassembled WGS sequence"/>
</dbReference>
<dbReference type="InterPro" id="IPR010401">
    <property type="entry name" value="AGL/Gdb1"/>
</dbReference>
<evidence type="ECO:0000313" key="3">
    <source>
        <dbReference type="Proteomes" id="UP000823638"/>
    </source>
</evidence>
<reference evidence="2" key="1">
    <citation type="submission" date="2020-10" db="EMBL/GenBank/DDBJ databases">
        <authorList>
            <person name="Gilroy R."/>
        </authorList>
    </citation>
    <scope>NUCLEOTIDE SEQUENCE</scope>
    <source>
        <strain evidence="2">10532</strain>
    </source>
</reference>
<name>A0A9D9HQ92_9SPIR</name>
<feature type="domain" description="Glycogen debranching enzyme C-terminal" evidence="1">
    <location>
        <begin position="246"/>
        <end position="603"/>
    </location>
</feature>
<dbReference type="GO" id="GO:0005980">
    <property type="term" value="P:glycogen catabolic process"/>
    <property type="evidence" value="ECO:0007669"/>
    <property type="project" value="InterPro"/>
</dbReference>
<dbReference type="InterPro" id="IPR008928">
    <property type="entry name" value="6-hairpin_glycosidase_sf"/>
</dbReference>